<proteinExistence type="predicted"/>
<name>A0AAE0BNM0_9CHLO</name>
<dbReference type="EMBL" id="LGRX02033798">
    <property type="protein sequence ID" value="KAK3239867.1"/>
    <property type="molecule type" value="Genomic_DNA"/>
</dbReference>
<feature type="compositionally biased region" description="Basic residues" evidence="1">
    <location>
        <begin position="50"/>
        <end position="60"/>
    </location>
</feature>
<comment type="caution">
    <text evidence="2">The sequence shown here is derived from an EMBL/GenBank/DDBJ whole genome shotgun (WGS) entry which is preliminary data.</text>
</comment>
<feature type="non-terminal residue" evidence="2">
    <location>
        <position position="98"/>
    </location>
</feature>
<protein>
    <submittedName>
        <fullName evidence="2">Uncharacterized protein</fullName>
    </submittedName>
</protein>
<feature type="region of interest" description="Disordered" evidence="1">
    <location>
        <begin position="33"/>
        <end position="66"/>
    </location>
</feature>
<gene>
    <name evidence="2" type="ORF">CYMTET_50228</name>
</gene>
<reference evidence="2 3" key="1">
    <citation type="journal article" date="2015" name="Genome Biol. Evol.">
        <title>Comparative Genomics of a Bacterivorous Green Alga Reveals Evolutionary Causalities and Consequences of Phago-Mixotrophic Mode of Nutrition.</title>
        <authorList>
            <person name="Burns J.A."/>
            <person name="Paasch A."/>
            <person name="Narechania A."/>
            <person name="Kim E."/>
        </authorList>
    </citation>
    <scope>NUCLEOTIDE SEQUENCE [LARGE SCALE GENOMIC DNA]</scope>
    <source>
        <strain evidence="2 3">PLY_AMNH</strain>
    </source>
</reference>
<dbReference type="AlphaFoldDB" id="A0AAE0BNM0"/>
<organism evidence="2 3">
    <name type="scientific">Cymbomonas tetramitiformis</name>
    <dbReference type="NCBI Taxonomy" id="36881"/>
    <lineage>
        <taxon>Eukaryota</taxon>
        <taxon>Viridiplantae</taxon>
        <taxon>Chlorophyta</taxon>
        <taxon>Pyramimonadophyceae</taxon>
        <taxon>Pyramimonadales</taxon>
        <taxon>Pyramimonadaceae</taxon>
        <taxon>Cymbomonas</taxon>
    </lineage>
</organism>
<sequence>MRIQRRSDPPQLEARGRGCTAGCCARSHIAARQSDPTLDSAGANADSWHRRTCRSGRKKWSPTASDWTSEMPLQGVTTMSAAAALVPAGMPCSVLDGA</sequence>
<evidence type="ECO:0000313" key="3">
    <source>
        <dbReference type="Proteomes" id="UP001190700"/>
    </source>
</evidence>
<accession>A0AAE0BNM0</accession>
<keyword evidence="3" id="KW-1185">Reference proteome</keyword>
<evidence type="ECO:0000313" key="2">
    <source>
        <dbReference type="EMBL" id="KAK3239867.1"/>
    </source>
</evidence>
<evidence type="ECO:0000256" key="1">
    <source>
        <dbReference type="SAM" id="MobiDB-lite"/>
    </source>
</evidence>
<dbReference type="Proteomes" id="UP001190700">
    <property type="component" value="Unassembled WGS sequence"/>
</dbReference>